<dbReference type="AlphaFoldDB" id="A0AAE4FC51"/>
<sequence>MKKDELIKATRQIKYESREAMNSMDDDYISFPAELIYKICDELLKYQQLTPYAWEYRNARGLSFTKDKKQIDLVKDYCPDANIIELFKLDTSK</sequence>
<name>A0AAE4FC51_MORMO</name>
<proteinExistence type="predicted"/>
<evidence type="ECO:0000313" key="2">
    <source>
        <dbReference type="Proteomes" id="UP001182247"/>
    </source>
</evidence>
<evidence type="ECO:0000313" key="1">
    <source>
        <dbReference type="EMBL" id="MDS0898013.1"/>
    </source>
</evidence>
<dbReference type="EMBL" id="JAPKIY010000013">
    <property type="protein sequence ID" value="MDS0898013.1"/>
    <property type="molecule type" value="Genomic_DNA"/>
</dbReference>
<accession>A0AAE4FC51</accession>
<comment type="caution">
    <text evidence="1">The sequence shown here is derived from an EMBL/GenBank/DDBJ whole genome shotgun (WGS) entry which is preliminary data.</text>
</comment>
<dbReference type="RefSeq" id="WP_109882351.1">
    <property type="nucleotide sequence ID" value="NZ_BGLW01000018.1"/>
</dbReference>
<dbReference type="Proteomes" id="UP001182247">
    <property type="component" value="Unassembled WGS sequence"/>
</dbReference>
<reference evidence="1" key="1">
    <citation type="submission" date="2023-02" db="EMBL/GenBank/DDBJ databases">
        <title>Detection, antimicrobial susceptibility and genomic characterization of NDM-producing species of Morganellaceae, Yersiniaceae, and Enterobacteriaceae other than Klebsiella.</title>
        <authorList>
            <person name="Camargo C.H."/>
            <person name="Sacchi C.T."/>
            <person name="Campos K.R."/>
        </authorList>
    </citation>
    <scope>NUCLEOTIDE SEQUENCE</scope>
    <source>
        <strain evidence="1">1189_21</strain>
    </source>
</reference>
<protein>
    <submittedName>
        <fullName evidence="1">Uncharacterized protein</fullName>
    </submittedName>
</protein>
<gene>
    <name evidence="1" type="ORF">OSC06_08505</name>
</gene>
<organism evidence="1 2">
    <name type="scientific">Morganella morganii</name>
    <name type="common">Proteus morganii</name>
    <dbReference type="NCBI Taxonomy" id="582"/>
    <lineage>
        <taxon>Bacteria</taxon>
        <taxon>Pseudomonadati</taxon>
        <taxon>Pseudomonadota</taxon>
        <taxon>Gammaproteobacteria</taxon>
        <taxon>Enterobacterales</taxon>
        <taxon>Morganellaceae</taxon>
        <taxon>Morganella</taxon>
    </lineage>
</organism>